<dbReference type="Gene3D" id="3.40.50.300">
    <property type="entry name" value="P-loop containing nucleotide triphosphate hydrolases"/>
    <property type="match status" value="1"/>
</dbReference>
<feature type="non-terminal residue" evidence="2">
    <location>
        <position position="430"/>
    </location>
</feature>
<dbReference type="AlphaFoldDB" id="A0AAP2S561"/>
<sequence>MQLLSILAIFSAYKHPQLRVFCMLIEFSVSNFRSFREKQTLSMVASPRLGKKQNVFDPEVAGEDFPKLLKVAAIYGPNASGKSNLVKAINLISDLLHKKPGDSHLIPADPFRFDRELVDKPSEFEINFIHEGTRFQFILKTTAERIFEETLFFFPKGKENLLYSRKFSPETVENYTFGSLLEGGTIVHEAWRRLTPPNSLFLAQAVLNSSEDLQQLKSPYEWLKNSNMCIGQNGITTWSIASRSMMMHSPVTKSALQDFLQHLDVPITGIRFEESEKFKSEIGPASKINDYVKLVESEAKTKLTHTTALGDAEFDFTEESGGTQNLMGFWIPWLHLHAKSSEKVVVVDELDSSIHPKIVELLVENHLVADKKSQLIFTTHDTHLMNTKLLRRDQFWLTERDANGATQVFSIHDFQGRGSEDIEKRYYEGR</sequence>
<proteinExistence type="predicted"/>
<evidence type="ECO:0000313" key="2">
    <source>
        <dbReference type="EMBL" id="MCF5657672.1"/>
    </source>
</evidence>
<dbReference type="PANTHER" id="PTHR40396">
    <property type="entry name" value="ATPASE-LIKE PROTEIN"/>
    <property type="match status" value="1"/>
</dbReference>
<organism evidence="2 3">
    <name type="scientific">Pseudomonas poae</name>
    <dbReference type="NCBI Taxonomy" id="200451"/>
    <lineage>
        <taxon>Bacteria</taxon>
        <taxon>Pseudomonadati</taxon>
        <taxon>Pseudomonadota</taxon>
        <taxon>Gammaproteobacteria</taxon>
        <taxon>Pseudomonadales</taxon>
        <taxon>Pseudomonadaceae</taxon>
        <taxon>Pseudomonas</taxon>
    </lineage>
</organism>
<name>A0AAP2S561_9PSED</name>
<evidence type="ECO:0000313" key="3">
    <source>
        <dbReference type="Proteomes" id="UP000814126"/>
    </source>
</evidence>
<protein>
    <submittedName>
        <fullName evidence="2">AAA family ATPase</fullName>
    </submittedName>
</protein>
<dbReference type="GO" id="GO:0016887">
    <property type="term" value="F:ATP hydrolysis activity"/>
    <property type="evidence" value="ECO:0007669"/>
    <property type="project" value="InterPro"/>
</dbReference>
<dbReference type="Pfam" id="PF13304">
    <property type="entry name" value="AAA_21"/>
    <property type="match status" value="1"/>
</dbReference>
<dbReference type="Proteomes" id="UP000814126">
    <property type="component" value="Unassembled WGS sequence"/>
</dbReference>
<dbReference type="EMBL" id="WJZX01000135">
    <property type="protein sequence ID" value="MCF5657672.1"/>
    <property type="molecule type" value="Genomic_DNA"/>
</dbReference>
<accession>A0AAP2S561</accession>
<dbReference type="SUPFAM" id="SSF52540">
    <property type="entry name" value="P-loop containing nucleoside triphosphate hydrolases"/>
    <property type="match status" value="1"/>
</dbReference>
<gene>
    <name evidence="2" type="ORF">GIV46_21925</name>
</gene>
<reference evidence="2" key="1">
    <citation type="submission" date="2019-11" db="EMBL/GenBank/DDBJ databases">
        <title>Epiphytic Pseudomonas syringae from cherry orchards.</title>
        <authorList>
            <person name="Hulin M.T."/>
        </authorList>
    </citation>
    <scope>NUCLEOTIDE SEQUENCE</scope>
    <source>
        <strain evidence="2">PA-2-1F</strain>
    </source>
</reference>
<feature type="domain" description="ATPase AAA-type core" evidence="1">
    <location>
        <begin position="71"/>
        <end position="386"/>
    </location>
</feature>
<comment type="caution">
    <text evidence="2">The sequence shown here is derived from an EMBL/GenBank/DDBJ whole genome shotgun (WGS) entry which is preliminary data.</text>
</comment>
<dbReference type="GO" id="GO:0005524">
    <property type="term" value="F:ATP binding"/>
    <property type="evidence" value="ECO:0007669"/>
    <property type="project" value="InterPro"/>
</dbReference>
<evidence type="ECO:0000259" key="1">
    <source>
        <dbReference type="Pfam" id="PF13304"/>
    </source>
</evidence>
<dbReference type="InterPro" id="IPR027417">
    <property type="entry name" value="P-loop_NTPase"/>
</dbReference>
<dbReference type="PANTHER" id="PTHR40396:SF1">
    <property type="entry name" value="ATPASE AAA-TYPE CORE DOMAIN-CONTAINING PROTEIN"/>
    <property type="match status" value="1"/>
</dbReference>
<dbReference type="InterPro" id="IPR003959">
    <property type="entry name" value="ATPase_AAA_core"/>
</dbReference>